<keyword evidence="5" id="KW-0238">DNA-binding</keyword>
<dbReference type="GO" id="GO:0003887">
    <property type="term" value="F:DNA-directed DNA polymerase activity"/>
    <property type="evidence" value="ECO:0007669"/>
    <property type="project" value="UniProtKB-KW"/>
</dbReference>
<name>A0A0K0MEK3_9POXV</name>
<dbReference type="GO" id="GO:0006261">
    <property type="term" value="P:DNA-templated DNA replication"/>
    <property type="evidence" value="ECO:0007669"/>
    <property type="project" value="TreeGrafter"/>
</dbReference>
<dbReference type="InterPro" id="IPR050240">
    <property type="entry name" value="DNA_pol_type-B"/>
</dbReference>
<accession>A0A0K0MEK3</accession>
<dbReference type="GO" id="GO:0000166">
    <property type="term" value="F:nucleotide binding"/>
    <property type="evidence" value="ECO:0007669"/>
    <property type="project" value="InterPro"/>
</dbReference>
<protein>
    <recommendedName>
        <fullName evidence="1">DNA-directed DNA polymerase</fullName>
        <ecNumber evidence="1">2.7.7.7</ecNumber>
    </recommendedName>
</protein>
<sequence length="146" mass="17126">MTRSEKKNKYPYEGGRVFAPKQKMFINNVLVFDYNSLYPNVCLFGNLSPETLVCVFVANNKLEAEINKQEIQKMYPAPRYISVQCEPRSDDLVSEIAVFDRSIEGIIPKLLKKFLTERLKYKKMIKETNDVVEKTIYDSMQYTYKI</sequence>
<proteinExistence type="predicted"/>
<dbReference type="PANTHER" id="PTHR10322">
    <property type="entry name" value="DNA POLYMERASE CATALYTIC SUBUNIT"/>
    <property type="match status" value="1"/>
</dbReference>
<dbReference type="GO" id="GO:0003677">
    <property type="term" value="F:DNA binding"/>
    <property type="evidence" value="ECO:0007669"/>
    <property type="project" value="UniProtKB-KW"/>
</dbReference>
<dbReference type="Gene3D" id="1.10.287.690">
    <property type="entry name" value="Helix hairpin bin"/>
    <property type="match status" value="1"/>
</dbReference>
<dbReference type="InterPro" id="IPR043502">
    <property type="entry name" value="DNA/RNA_pol_sf"/>
</dbReference>
<reference evidence="8" key="1">
    <citation type="submission" date="2014-07" db="EMBL/GenBank/DDBJ databases">
        <title>A systematic study of Ichneumonosoma Meijere, Pelmatops Enderlein, Pseudopelmatops Shiraki and Soita Walker (Diptera: Tephritidae).</title>
        <authorList>
            <person name="Chen X.-L."/>
            <person name="Norrbom A."/>
            <person name="Zhu C.-D."/>
        </authorList>
    </citation>
    <scope>NUCLEOTIDE SEQUENCE</scope>
</reference>
<dbReference type="InterPro" id="IPR023211">
    <property type="entry name" value="DNA_pol_palm_dom_sf"/>
</dbReference>
<dbReference type="Gene3D" id="3.90.1600.10">
    <property type="entry name" value="Palm domain of DNA polymerase"/>
    <property type="match status" value="1"/>
</dbReference>
<dbReference type="Pfam" id="PF00136">
    <property type="entry name" value="DNA_pol_B"/>
    <property type="match status" value="1"/>
</dbReference>
<evidence type="ECO:0000256" key="2">
    <source>
        <dbReference type="ARBA" id="ARBA00022679"/>
    </source>
</evidence>
<evidence type="ECO:0000256" key="1">
    <source>
        <dbReference type="ARBA" id="ARBA00012417"/>
    </source>
</evidence>
<keyword evidence="4" id="KW-0239">DNA-directed DNA polymerase</keyword>
<keyword evidence="2" id="KW-0808">Transferase</keyword>
<keyword evidence="3" id="KW-0548">Nucleotidyltransferase</keyword>
<feature type="domain" description="DNA-directed DNA polymerase family B multifunctional" evidence="7">
    <location>
        <begin position="3"/>
        <end position="146"/>
    </location>
</feature>
<evidence type="ECO:0000256" key="6">
    <source>
        <dbReference type="ARBA" id="ARBA00049244"/>
    </source>
</evidence>
<evidence type="ECO:0000256" key="3">
    <source>
        <dbReference type="ARBA" id="ARBA00022695"/>
    </source>
</evidence>
<dbReference type="EMBL" id="KM205563">
    <property type="protein sequence ID" value="AKB95571.1"/>
    <property type="molecule type" value="Genomic_DNA"/>
</dbReference>
<evidence type="ECO:0000313" key="8">
    <source>
        <dbReference type="EMBL" id="AKB95571.1"/>
    </source>
</evidence>
<organism evidence="8">
    <name type="scientific">Poxvirus Sciurus/JEP/2015</name>
    <dbReference type="NCBI Taxonomy" id="1639109"/>
    <lineage>
        <taxon>Viruses</taxon>
        <taxon>Varidnaviria</taxon>
        <taxon>Bamfordvirae</taxon>
        <taxon>Nucleocytoviricota</taxon>
        <taxon>Pokkesviricetes</taxon>
        <taxon>Chitovirales</taxon>
        <taxon>Poxviridae</taxon>
    </lineage>
</organism>
<evidence type="ECO:0000256" key="4">
    <source>
        <dbReference type="ARBA" id="ARBA00022932"/>
    </source>
</evidence>
<dbReference type="SUPFAM" id="SSF56672">
    <property type="entry name" value="DNA/RNA polymerases"/>
    <property type="match status" value="1"/>
</dbReference>
<evidence type="ECO:0000256" key="5">
    <source>
        <dbReference type="ARBA" id="ARBA00023125"/>
    </source>
</evidence>
<dbReference type="PANTHER" id="PTHR10322:SF23">
    <property type="entry name" value="DNA POLYMERASE DELTA CATALYTIC SUBUNIT"/>
    <property type="match status" value="1"/>
</dbReference>
<comment type="catalytic activity">
    <reaction evidence="6">
        <text>DNA(n) + a 2'-deoxyribonucleoside 5'-triphosphate = DNA(n+1) + diphosphate</text>
        <dbReference type="Rhea" id="RHEA:22508"/>
        <dbReference type="Rhea" id="RHEA-COMP:17339"/>
        <dbReference type="Rhea" id="RHEA-COMP:17340"/>
        <dbReference type="ChEBI" id="CHEBI:33019"/>
        <dbReference type="ChEBI" id="CHEBI:61560"/>
        <dbReference type="ChEBI" id="CHEBI:173112"/>
        <dbReference type="EC" id="2.7.7.7"/>
    </reaction>
</comment>
<dbReference type="EC" id="2.7.7.7" evidence="1"/>
<dbReference type="InterPro" id="IPR006134">
    <property type="entry name" value="DNA-dir_DNA_pol_B_multi_dom"/>
</dbReference>
<evidence type="ECO:0000259" key="7">
    <source>
        <dbReference type="Pfam" id="PF00136"/>
    </source>
</evidence>